<dbReference type="PANTHER" id="PTHR30383:SF24">
    <property type="entry name" value="THIOESTERASE 1_PROTEASE 1_LYSOPHOSPHOLIPASE L1"/>
    <property type="match status" value="1"/>
</dbReference>
<name>A0A0C5VZY1_9GAMM</name>
<evidence type="ECO:0000313" key="2">
    <source>
        <dbReference type="EMBL" id="AJQ95989.1"/>
    </source>
</evidence>
<dbReference type="STRING" id="1445510.YC6258_03953"/>
<dbReference type="GO" id="GO:0004622">
    <property type="term" value="F:phosphatidylcholine lysophospholipase activity"/>
    <property type="evidence" value="ECO:0007669"/>
    <property type="project" value="TreeGrafter"/>
</dbReference>
<dbReference type="InterPro" id="IPR051532">
    <property type="entry name" value="Ester_Hydrolysis_Enzymes"/>
</dbReference>
<dbReference type="InterPro" id="IPR036514">
    <property type="entry name" value="SGNH_hydro_sf"/>
</dbReference>
<dbReference type="RefSeq" id="WP_144407807.1">
    <property type="nucleotide sequence ID" value="NZ_CP007142.1"/>
</dbReference>
<keyword evidence="3" id="KW-1185">Reference proteome</keyword>
<evidence type="ECO:0000259" key="1">
    <source>
        <dbReference type="Pfam" id="PF13472"/>
    </source>
</evidence>
<dbReference type="InterPro" id="IPR013830">
    <property type="entry name" value="SGNH_hydro"/>
</dbReference>
<feature type="domain" description="SGNH hydrolase-type esterase" evidence="1">
    <location>
        <begin position="18"/>
        <end position="176"/>
    </location>
</feature>
<dbReference type="Pfam" id="PF13472">
    <property type="entry name" value="Lipase_GDSL_2"/>
    <property type="match status" value="1"/>
</dbReference>
<evidence type="ECO:0000313" key="3">
    <source>
        <dbReference type="Proteomes" id="UP000032266"/>
    </source>
</evidence>
<reference evidence="2 3" key="1">
    <citation type="submission" date="2014-01" db="EMBL/GenBank/DDBJ databases">
        <title>Full genme sequencing of cellulolytic bacterium Gynuella sunshinyii YC6258T gen. nov., sp. nov.</title>
        <authorList>
            <person name="Khan H."/>
            <person name="Chung E.J."/>
            <person name="Chung Y.R."/>
        </authorList>
    </citation>
    <scope>NUCLEOTIDE SEQUENCE [LARGE SCALE GENOMIC DNA]</scope>
    <source>
        <strain evidence="2 3">YC6258</strain>
    </source>
</reference>
<sequence>MVLMLTTSATLSAKTILVLGDSISAAYGIPADAGWVTLLQQKLQQQGFDDQVINASFGGATSESGVQRLPGLLKQYQPDILLLELGGNDGLQGKPVPYITQNLRTMISTAQASQVQVVLLGIKIPPNYGSRYTEPFFQQYENLANEYKLVYVPFILAGIAENPALMQNDGIHPVAEAQSMIVQNIWPVLMPLLK</sequence>
<dbReference type="CDD" id="cd01822">
    <property type="entry name" value="Lysophospholipase_L1_like"/>
    <property type="match status" value="1"/>
</dbReference>
<organism evidence="2 3">
    <name type="scientific">Gynuella sunshinyii YC6258</name>
    <dbReference type="NCBI Taxonomy" id="1445510"/>
    <lineage>
        <taxon>Bacteria</taxon>
        <taxon>Pseudomonadati</taxon>
        <taxon>Pseudomonadota</taxon>
        <taxon>Gammaproteobacteria</taxon>
        <taxon>Oceanospirillales</taxon>
        <taxon>Saccharospirillaceae</taxon>
        <taxon>Gynuella</taxon>
    </lineage>
</organism>
<dbReference type="EC" id="3.1.1.2" evidence="2"/>
<dbReference type="Gene3D" id="3.40.50.1110">
    <property type="entry name" value="SGNH hydrolase"/>
    <property type="match status" value="1"/>
</dbReference>
<dbReference type="OrthoDB" id="9786188at2"/>
<dbReference type="HOGENOM" id="CLU_051180_3_0_6"/>
<gene>
    <name evidence="2" type="ORF">YC6258_03953</name>
</gene>
<dbReference type="KEGG" id="gsn:YC6258_03953"/>
<accession>A0A0C5VZY1</accession>
<dbReference type="GO" id="GO:0004064">
    <property type="term" value="F:arylesterase activity"/>
    <property type="evidence" value="ECO:0007669"/>
    <property type="project" value="UniProtKB-EC"/>
</dbReference>
<dbReference type="EMBL" id="CP007142">
    <property type="protein sequence ID" value="AJQ95989.1"/>
    <property type="molecule type" value="Genomic_DNA"/>
</dbReference>
<keyword evidence="2" id="KW-0378">Hydrolase</keyword>
<dbReference type="AlphaFoldDB" id="A0A0C5VZY1"/>
<dbReference type="Proteomes" id="UP000032266">
    <property type="component" value="Chromosome"/>
</dbReference>
<protein>
    <submittedName>
        <fullName evidence="2">Lysophospholipase L1 and related esterase</fullName>
        <ecNumber evidence="2">3.1.1.2</ecNumber>
    </submittedName>
</protein>
<dbReference type="PATRIC" id="fig|1445510.3.peg.3929"/>
<proteinExistence type="predicted"/>
<dbReference type="SUPFAM" id="SSF52266">
    <property type="entry name" value="SGNH hydrolase"/>
    <property type="match status" value="1"/>
</dbReference>
<dbReference type="PANTHER" id="PTHR30383">
    <property type="entry name" value="THIOESTERASE 1/PROTEASE 1/LYSOPHOSPHOLIPASE L1"/>
    <property type="match status" value="1"/>
</dbReference>